<evidence type="ECO:0000313" key="4">
    <source>
        <dbReference type="EMBL" id="EEB17004.1"/>
    </source>
</evidence>
<dbReference type="PANTHER" id="PTHR45945:SF3">
    <property type="entry name" value="REGULATOR OF G-PROTEIN SIGNALING LOCO"/>
    <property type="match status" value="1"/>
</dbReference>
<dbReference type="EMBL" id="DS235786">
    <property type="protein sequence ID" value="EEB17004.1"/>
    <property type="molecule type" value="Genomic_DNA"/>
</dbReference>
<feature type="compositionally biased region" description="Polar residues" evidence="1">
    <location>
        <begin position="678"/>
        <end position="688"/>
    </location>
</feature>
<reference evidence="4" key="1">
    <citation type="submission" date="2007-04" db="EMBL/GenBank/DDBJ databases">
        <title>Annotation of Pediculus humanus corporis strain USDA.</title>
        <authorList>
            <person name="Kirkness E."/>
            <person name="Hannick L."/>
            <person name="Hass B."/>
            <person name="Bruggner R."/>
            <person name="Lawson D."/>
            <person name="Bidwell S."/>
            <person name="Joardar V."/>
            <person name="Caler E."/>
            <person name="Walenz B."/>
            <person name="Inman J."/>
            <person name="Schobel S."/>
            <person name="Galinsky K."/>
            <person name="Amedeo P."/>
            <person name="Strausberg R."/>
        </authorList>
    </citation>
    <scope>NUCLEOTIDE SEQUENCE</scope>
    <source>
        <strain evidence="4">USDA</strain>
    </source>
</reference>
<proteinExistence type="predicted"/>
<dbReference type="STRING" id="121224.E0VUE8"/>
<dbReference type="GeneID" id="8230024"/>
<dbReference type="SUPFAM" id="SSF50729">
    <property type="entry name" value="PH domain-like"/>
    <property type="match status" value="1"/>
</dbReference>
<dbReference type="Gene3D" id="2.30.29.30">
    <property type="entry name" value="Pleckstrin-homology domain (PH domain)/Phosphotyrosine-binding domain (PTB)"/>
    <property type="match status" value="1"/>
</dbReference>
<dbReference type="GO" id="GO:0005096">
    <property type="term" value="F:GTPase activator activity"/>
    <property type="evidence" value="ECO:0007669"/>
    <property type="project" value="InterPro"/>
</dbReference>
<dbReference type="InParanoid" id="E0VUE8"/>
<keyword evidence="6" id="KW-1185">Reference proteome</keyword>
<dbReference type="InterPro" id="IPR046995">
    <property type="entry name" value="RGS10/12/14-like"/>
</dbReference>
<feature type="region of interest" description="Disordered" evidence="1">
    <location>
        <begin position="353"/>
        <end position="380"/>
    </location>
</feature>
<evidence type="ECO:0008006" key="7">
    <source>
        <dbReference type="Google" id="ProtNLM"/>
    </source>
</evidence>
<sequence length="818" mass="89421">MHPVRRRKKRSNYGIKTVEIARGKNGFGFTISGQQPCILSCIVSGSPAERAGLRPGDYLVAVNGQSVSKLLHDDVVRLIGCLNGVLKLQIAENYYSDSSDEDNIASVRAKPKFVHKPRNVNANHRSNGIQPGRSSKTCKDNRLIGESSSHSTIHTSWDLPTISVPRVSNAQNPSTSKEELSFVIGYLGTIEMPKQIQPGCRPQIVRGCIKRLRTEKRSHSWVLMKVHADGVTVAGNGGKVLAEYPVNKITFCGPSSEEDKKYFGLVTMASGDGNEVLPSSSCHVFAVQSNLFEHSKHFSKASSFKITCTSGPLSRGCFEFPPTSEPILNAIKSFCLTKDENNANLVQNEMLLANSPQPSHSGSTAASSNSDSGIGFRDDGGNQSDRIVMVDVENQRLHIQQLYSNSKCLGNTSALDIQLQPSNESLETSQNLHHTFSNINAFCRLPKLSDQAYESCSTDHRLTVRAIPDSKVPTSNRSRSPLISSSSSSSSSSEDEENTLTKHSHLKNLSAKVKSGRSSSKKYLKEDPSKSLSLSGIWYEKSIFYQLGLLPNQSTHGGKVKVVPGSNYKATSRSSDCLDNSGCGFQKAEPDDANGKMNSRSTDNLMQISNSYDYVKSYKLTPQVKGVSSFPYSKVNSPLSISYGEGNIVQLNRRSVKVKSNNESSSLCCDESNDPTLSSYASNENSNGKEFADGKSQIGKSDSKKNLFKSADDMSICSYKSNDALLLYKLSPKVFGLKRPLITQSLEDLKDSDALKNSTDKVFDSSSKLHQWGSLQDLRNLMPKNFDGSLMLKNSAFILLASAFGIKVILNVELKELI</sequence>
<dbReference type="PANTHER" id="PTHR45945">
    <property type="entry name" value="REGULATOR OF G-PROTEIN SIGNALING LOCO"/>
    <property type="match status" value="1"/>
</dbReference>
<dbReference type="EMBL" id="AAZO01005488">
    <property type="status" value="NOT_ANNOTATED_CDS"/>
    <property type="molecule type" value="Genomic_DNA"/>
</dbReference>
<dbReference type="PROSITE" id="PS01179">
    <property type="entry name" value="PID"/>
    <property type="match status" value="1"/>
</dbReference>
<gene>
    <name evidence="5" type="primary">8230024</name>
    <name evidence="4" type="ORF">Phum_PHUM450140</name>
</gene>
<protein>
    <recommendedName>
        <fullName evidence="7">PDZ domain-containing protein</fullName>
    </recommendedName>
</protein>
<feature type="compositionally biased region" description="Polar residues" evidence="1">
    <location>
        <begin position="472"/>
        <end position="483"/>
    </location>
</feature>
<dbReference type="AlphaFoldDB" id="E0VUE8"/>
<dbReference type="GO" id="GO:0005737">
    <property type="term" value="C:cytoplasm"/>
    <property type="evidence" value="ECO:0007669"/>
    <property type="project" value="TreeGrafter"/>
</dbReference>
<dbReference type="Pfam" id="PF00640">
    <property type="entry name" value="PID"/>
    <property type="match status" value="1"/>
</dbReference>
<dbReference type="InterPro" id="IPR001478">
    <property type="entry name" value="PDZ"/>
</dbReference>
<dbReference type="CDD" id="cd06710">
    <property type="entry name" value="PDZ_RGS12-like"/>
    <property type="match status" value="1"/>
</dbReference>
<dbReference type="eggNOG" id="KOG3528">
    <property type="taxonomic scope" value="Eukaryota"/>
</dbReference>
<feature type="region of interest" description="Disordered" evidence="1">
    <location>
        <begin position="678"/>
        <end position="701"/>
    </location>
</feature>
<evidence type="ECO:0000259" key="2">
    <source>
        <dbReference type="PROSITE" id="PS01179"/>
    </source>
</evidence>
<feature type="compositionally biased region" description="Polar residues" evidence="1">
    <location>
        <begin position="120"/>
        <end position="135"/>
    </location>
</feature>
<dbReference type="PROSITE" id="PS50106">
    <property type="entry name" value="PDZ"/>
    <property type="match status" value="1"/>
</dbReference>
<evidence type="ECO:0000313" key="5">
    <source>
        <dbReference type="EnsemblMetazoa" id="PHUM450140-PA"/>
    </source>
</evidence>
<dbReference type="SUPFAM" id="SSF50156">
    <property type="entry name" value="PDZ domain-like"/>
    <property type="match status" value="1"/>
</dbReference>
<organism>
    <name type="scientific">Pediculus humanus subsp. corporis</name>
    <name type="common">Body louse</name>
    <dbReference type="NCBI Taxonomy" id="121224"/>
    <lineage>
        <taxon>Eukaryota</taxon>
        <taxon>Metazoa</taxon>
        <taxon>Ecdysozoa</taxon>
        <taxon>Arthropoda</taxon>
        <taxon>Hexapoda</taxon>
        <taxon>Insecta</taxon>
        <taxon>Pterygota</taxon>
        <taxon>Neoptera</taxon>
        <taxon>Paraneoptera</taxon>
        <taxon>Psocodea</taxon>
        <taxon>Troctomorpha</taxon>
        <taxon>Phthiraptera</taxon>
        <taxon>Anoplura</taxon>
        <taxon>Pediculidae</taxon>
        <taxon>Pediculus</taxon>
    </lineage>
</organism>
<reference evidence="4" key="2">
    <citation type="submission" date="2007-04" db="EMBL/GenBank/DDBJ databases">
        <title>The genome of the human body louse.</title>
        <authorList>
            <consortium name="The Human Body Louse Genome Consortium"/>
            <person name="Kirkness E."/>
            <person name="Walenz B."/>
            <person name="Hass B."/>
            <person name="Bruggner R."/>
            <person name="Strausberg R."/>
        </authorList>
    </citation>
    <scope>NUCLEOTIDE SEQUENCE</scope>
    <source>
        <strain evidence="4">USDA</strain>
    </source>
</reference>
<dbReference type="EnsemblMetazoa" id="PHUM450140-RA">
    <property type="protein sequence ID" value="PHUM450140-PA"/>
    <property type="gene ID" value="PHUM450140"/>
</dbReference>
<name>E0VUE8_PEDHC</name>
<dbReference type="InterPro" id="IPR011993">
    <property type="entry name" value="PH-like_dom_sf"/>
</dbReference>
<dbReference type="InterPro" id="IPR006020">
    <property type="entry name" value="PTB/PI_dom"/>
</dbReference>
<evidence type="ECO:0000256" key="1">
    <source>
        <dbReference type="SAM" id="MobiDB-lite"/>
    </source>
</evidence>
<dbReference type="VEuPathDB" id="VectorBase:PHUM450140"/>
<evidence type="ECO:0000313" key="6">
    <source>
        <dbReference type="Proteomes" id="UP000009046"/>
    </source>
</evidence>
<dbReference type="InterPro" id="IPR036034">
    <property type="entry name" value="PDZ_sf"/>
</dbReference>
<feature type="domain" description="PDZ" evidence="3">
    <location>
        <begin position="17"/>
        <end position="94"/>
    </location>
</feature>
<dbReference type="KEGG" id="phu:Phum_PHUM450140"/>
<feature type="domain" description="PID" evidence="2">
    <location>
        <begin position="181"/>
        <end position="285"/>
    </location>
</feature>
<dbReference type="GO" id="GO:0005886">
    <property type="term" value="C:plasma membrane"/>
    <property type="evidence" value="ECO:0007669"/>
    <property type="project" value="TreeGrafter"/>
</dbReference>
<feature type="compositionally biased region" description="Low complexity" evidence="1">
    <location>
        <begin position="359"/>
        <end position="373"/>
    </location>
</feature>
<dbReference type="Gene3D" id="2.30.42.10">
    <property type="match status" value="1"/>
</dbReference>
<dbReference type="Pfam" id="PF00595">
    <property type="entry name" value="PDZ"/>
    <property type="match status" value="1"/>
</dbReference>
<dbReference type="CTD" id="8230024"/>
<dbReference type="OrthoDB" id="196547at2759"/>
<dbReference type="GO" id="GO:0005634">
    <property type="term" value="C:nucleus"/>
    <property type="evidence" value="ECO:0007669"/>
    <property type="project" value="TreeGrafter"/>
</dbReference>
<dbReference type="SMART" id="SM00228">
    <property type="entry name" value="PDZ"/>
    <property type="match status" value="1"/>
</dbReference>
<reference evidence="5" key="3">
    <citation type="submission" date="2021-02" db="UniProtKB">
        <authorList>
            <consortium name="EnsemblMetazoa"/>
        </authorList>
    </citation>
    <scope>IDENTIFICATION</scope>
    <source>
        <strain evidence="5">USDA</strain>
    </source>
</reference>
<dbReference type="Proteomes" id="UP000009046">
    <property type="component" value="Unassembled WGS sequence"/>
</dbReference>
<accession>E0VUE8</accession>
<feature type="region of interest" description="Disordered" evidence="1">
    <location>
        <begin position="118"/>
        <end position="140"/>
    </location>
</feature>
<dbReference type="RefSeq" id="XP_002429742.1">
    <property type="nucleotide sequence ID" value="XM_002429697.1"/>
</dbReference>
<dbReference type="HOGENOM" id="CLU_345563_0_0_1"/>
<evidence type="ECO:0000259" key="3">
    <source>
        <dbReference type="PROSITE" id="PS50106"/>
    </source>
</evidence>
<feature type="region of interest" description="Disordered" evidence="1">
    <location>
        <begin position="467"/>
        <end position="525"/>
    </location>
</feature>
<dbReference type="SMART" id="SM00462">
    <property type="entry name" value="PTB"/>
    <property type="match status" value="1"/>
</dbReference>
<dbReference type="GO" id="GO:0008277">
    <property type="term" value="P:regulation of G protein-coupled receptor signaling pathway"/>
    <property type="evidence" value="ECO:0007669"/>
    <property type="project" value="TreeGrafter"/>
</dbReference>